<evidence type="ECO:0000256" key="1">
    <source>
        <dbReference type="ARBA" id="ARBA00004496"/>
    </source>
</evidence>
<evidence type="ECO:0000256" key="5">
    <source>
        <dbReference type="ARBA" id="ARBA00022527"/>
    </source>
</evidence>
<evidence type="ECO:0000256" key="10">
    <source>
        <dbReference type="ARBA" id="ARBA00022840"/>
    </source>
</evidence>
<evidence type="ECO:0000256" key="8">
    <source>
        <dbReference type="ARBA" id="ARBA00022741"/>
    </source>
</evidence>
<dbReference type="GO" id="GO:0004674">
    <property type="term" value="F:protein serine/threonine kinase activity"/>
    <property type="evidence" value="ECO:0007669"/>
    <property type="project" value="UniProtKB-KW"/>
</dbReference>
<dbReference type="SMART" id="SM00220">
    <property type="entry name" value="S_TKc"/>
    <property type="match status" value="1"/>
</dbReference>
<evidence type="ECO:0000313" key="17">
    <source>
        <dbReference type="Proteomes" id="UP000078046"/>
    </source>
</evidence>
<evidence type="ECO:0000256" key="3">
    <source>
        <dbReference type="ARBA" id="ARBA00012513"/>
    </source>
</evidence>
<dbReference type="FunFam" id="3.30.200.20:FF:000192">
    <property type="entry name" value="Serine/threonine-protein kinase cot-1"/>
    <property type="match status" value="1"/>
</dbReference>
<keyword evidence="9" id="KW-0418">Kinase</keyword>
<feature type="domain" description="Protein kinase" evidence="15">
    <location>
        <begin position="84"/>
        <end position="380"/>
    </location>
</feature>
<dbReference type="Gene3D" id="3.30.200.20">
    <property type="entry name" value="Phosphorylase Kinase, domain 1"/>
    <property type="match status" value="2"/>
</dbReference>
<dbReference type="GO" id="GO:0005524">
    <property type="term" value="F:ATP binding"/>
    <property type="evidence" value="ECO:0007669"/>
    <property type="project" value="UniProtKB-UniRule"/>
</dbReference>
<sequence>MNDINNKSEKAIKKVWNSKITLENYYGNLLTLHQQRLTRYKNLEQEMLDGNFSDEQKEILRQKHYAKEADYLRLRRTHLSISDFNLLKTIGKGAYGEVRLVQKKDTGHLYAMKILRKLDMVAKDQIAHVRAERDILAEADQSWVVSMYYAFQDRTNLYLVMEYLGGGDLMTLLIQLDILSEEQTQFFIAELVLALNYIHELGFIHRDVKPDNLLLDAKGHLKLTDFGLCTGLKKSHRTDFYKNPDKYNYGSGVLTIPADKNSKEKARAWKTHTRELAYSTVGTPNYIAPEVFLHTGYQHICDWWSVGIIMYEMLIGYPPFYAETPHDTYRKIMNWRKTFVFPAEIPISDNSIHLIKRFCCDAKNRIGLESVDEIKNHPFFLDIYFDNIRERPAVIEINLKSMDDTSHFDEFPDDSCSWPSETSDERMKHSTNNFVFLNYTYKRFEGLSQRGHIRRAM</sequence>
<evidence type="ECO:0000256" key="7">
    <source>
        <dbReference type="ARBA" id="ARBA00022679"/>
    </source>
</evidence>
<keyword evidence="4" id="KW-0963">Cytoplasm</keyword>
<dbReference type="InterPro" id="IPR017441">
    <property type="entry name" value="Protein_kinase_ATP_BS"/>
</dbReference>
<keyword evidence="5 14" id="KW-0723">Serine/threonine-protein kinase</keyword>
<evidence type="ECO:0000256" key="13">
    <source>
        <dbReference type="PROSITE-ProRule" id="PRU10141"/>
    </source>
</evidence>
<evidence type="ECO:0000256" key="6">
    <source>
        <dbReference type="ARBA" id="ARBA00022553"/>
    </source>
</evidence>
<dbReference type="InterPro" id="IPR011009">
    <property type="entry name" value="Kinase-like_dom_sf"/>
</dbReference>
<comment type="catalytic activity">
    <reaction evidence="12">
        <text>L-seryl-[protein] + ATP = O-phospho-L-seryl-[protein] + ADP + H(+)</text>
        <dbReference type="Rhea" id="RHEA:17989"/>
        <dbReference type="Rhea" id="RHEA-COMP:9863"/>
        <dbReference type="Rhea" id="RHEA-COMP:11604"/>
        <dbReference type="ChEBI" id="CHEBI:15378"/>
        <dbReference type="ChEBI" id="CHEBI:29999"/>
        <dbReference type="ChEBI" id="CHEBI:30616"/>
        <dbReference type="ChEBI" id="CHEBI:83421"/>
        <dbReference type="ChEBI" id="CHEBI:456216"/>
        <dbReference type="EC" id="2.7.11.1"/>
    </reaction>
</comment>
<dbReference type="EC" id="2.7.11.1" evidence="3"/>
<dbReference type="EMBL" id="LWCA01000902">
    <property type="protein sequence ID" value="OAF66537.1"/>
    <property type="molecule type" value="Genomic_DNA"/>
</dbReference>
<keyword evidence="7" id="KW-0808">Transferase</keyword>
<dbReference type="PANTHER" id="PTHR22988:SF76">
    <property type="entry name" value="CHROMOSOME UNDETERMINED SCAFFOLD_135, WHOLE GENOME SHOTGUN SEQUENCE"/>
    <property type="match status" value="1"/>
</dbReference>
<dbReference type="FunFam" id="1.10.510.10:FF:000086">
    <property type="entry name" value="Non-specific serine/threonine protein kinase"/>
    <property type="match status" value="1"/>
</dbReference>
<dbReference type="Pfam" id="PF00069">
    <property type="entry name" value="Pkinase"/>
    <property type="match status" value="2"/>
</dbReference>
<dbReference type="OrthoDB" id="3638488at2759"/>
<dbReference type="PANTHER" id="PTHR22988">
    <property type="entry name" value="MYOTONIC DYSTROPHY S/T KINASE-RELATED"/>
    <property type="match status" value="1"/>
</dbReference>
<feature type="binding site" evidence="13">
    <location>
        <position position="123"/>
    </location>
    <ligand>
        <name>ATP</name>
        <dbReference type="ChEBI" id="CHEBI:30616"/>
    </ligand>
</feature>
<dbReference type="PROSITE" id="PS00107">
    <property type="entry name" value="PROTEIN_KINASE_ATP"/>
    <property type="match status" value="1"/>
</dbReference>
<dbReference type="AlphaFoldDB" id="A0A177AWY6"/>
<dbReference type="GO" id="GO:0005737">
    <property type="term" value="C:cytoplasm"/>
    <property type="evidence" value="ECO:0007669"/>
    <property type="project" value="UniProtKB-SubCell"/>
</dbReference>
<keyword evidence="6" id="KW-0597">Phosphoprotein</keyword>
<keyword evidence="8 13" id="KW-0547">Nucleotide-binding</keyword>
<organism evidence="16 17">
    <name type="scientific">Intoshia linei</name>
    <dbReference type="NCBI Taxonomy" id="1819745"/>
    <lineage>
        <taxon>Eukaryota</taxon>
        <taxon>Metazoa</taxon>
        <taxon>Spiralia</taxon>
        <taxon>Lophotrochozoa</taxon>
        <taxon>Mesozoa</taxon>
        <taxon>Orthonectida</taxon>
        <taxon>Rhopaluridae</taxon>
        <taxon>Intoshia</taxon>
    </lineage>
</organism>
<accession>A0A177AWY6</accession>
<keyword evidence="17" id="KW-1185">Reference proteome</keyword>
<evidence type="ECO:0000256" key="14">
    <source>
        <dbReference type="RuleBase" id="RU000304"/>
    </source>
</evidence>
<reference evidence="16 17" key="1">
    <citation type="submission" date="2016-04" db="EMBL/GenBank/DDBJ databases">
        <title>The genome of Intoshia linei affirms orthonectids as highly simplified spiralians.</title>
        <authorList>
            <person name="Mikhailov K.V."/>
            <person name="Slusarev G.S."/>
            <person name="Nikitin M.A."/>
            <person name="Logacheva M.D."/>
            <person name="Penin A."/>
            <person name="Aleoshin V."/>
            <person name="Panchin Y.V."/>
        </authorList>
    </citation>
    <scope>NUCLEOTIDE SEQUENCE [LARGE SCALE GENOMIC DNA]</scope>
    <source>
        <strain evidence="16">Intl2013</strain>
        <tissue evidence="16">Whole animal</tissue>
    </source>
</reference>
<evidence type="ECO:0000256" key="12">
    <source>
        <dbReference type="ARBA" id="ARBA00048679"/>
    </source>
</evidence>
<gene>
    <name evidence="16" type="ORF">A3Q56_05719</name>
</gene>
<dbReference type="InterPro" id="IPR000719">
    <property type="entry name" value="Prot_kinase_dom"/>
</dbReference>
<evidence type="ECO:0000256" key="9">
    <source>
        <dbReference type="ARBA" id="ARBA00022777"/>
    </source>
</evidence>
<evidence type="ECO:0000313" key="16">
    <source>
        <dbReference type="EMBL" id="OAF66537.1"/>
    </source>
</evidence>
<dbReference type="FunFam" id="1.10.510.10:FF:000057">
    <property type="entry name" value="Non-specific serine/threonine protein kinase"/>
    <property type="match status" value="1"/>
</dbReference>
<evidence type="ECO:0000259" key="15">
    <source>
        <dbReference type="PROSITE" id="PS50011"/>
    </source>
</evidence>
<dbReference type="InterPro" id="IPR050839">
    <property type="entry name" value="Rho-assoc_Ser/Thr_Kinase"/>
</dbReference>
<dbReference type="CDD" id="cd21775">
    <property type="entry name" value="MobB_NDR-like"/>
    <property type="match status" value="1"/>
</dbReference>
<dbReference type="GO" id="GO:0071944">
    <property type="term" value="C:cell periphery"/>
    <property type="evidence" value="ECO:0007669"/>
    <property type="project" value="UniProtKB-ARBA"/>
</dbReference>
<comment type="caution">
    <text evidence="16">The sequence shown here is derived from an EMBL/GenBank/DDBJ whole genome shotgun (WGS) entry which is preliminary data.</text>
</comment>
<comment type="similarity">
    <text evidence="2">Belongs to the protein kinase superfamily. AGC Ser/Thr protein kinase family.</text>
</comment>
<comment type="catalytic activity">
    <reaction evidence="11">
        <text>L-threonyl-[protein] + ATP = O-phospho-L-threonyl-[protein] + ADP + H(+)</text>
        <dbReference type="Rhea" id="RHEA:46608"/>
        <dbReference type="Rhea" id="RHEA-COMP:11060"/>
        <dbReference type="Rhea" id="RHEA-COMP:11605"/>
        <dbReference type="ChEBI" id="CHEBI:15378"/>
        <dbReference type="ChEBI" id="CHEBI:30013"/>
        <dbReference type="ChEBI" id="CHEBI:30616"/>
        <dbReference type="ChEBI" id="CHEBI:61977"/>
        <dbReference type="ChEBI" id="CHEBI:456216"/>
        <dbReference type="EC" id="2.7.11.1"/>
    </reaction>
</comment>
<evidence type="ECO:0000256" key="4">
    <source>
        <dbReference type="ARBA" id="ARBA00022490"/>
    </source>
</evidence>
<protein>
    <recommendedName>
        <fullName evidence="3">non-specific serine/threonine protein kinase</fullName>
        <ecNumber evidence="3">2.7.11.1</ecNumber>
    </recommendedName>
</protein>
<dbReference type="CDD" id="cd05599">
    <property type="entry name" value="STKc_NDR_like"/>
    <property type="match status" value="1"/>
</dbReference>
<evidence type="ECO:0000256" key="2">
    <source>
        <dbReference type="ARBA" id="ARBA00009903"/>
    </source>
</evidence>
<name>A0A177AWY6_9BILA</name>
<dbReference type="Proteomes" id="UP000078046">
    <property type="component" value="Unassembled WGS sequence"/>
</dbReference>
<dbReference type="PROSITE" id="PS50011">
    <property type="entry name" value="PROTEIN_KINASE_DOM"/>
    <property type="match status" value="1"/>
</dbReference>
<dbReference type="InterPro" id="IPR008271">
    <property type="entry name" value="Ser/Thr_kinase_AS"/>
</dbReference>
<evidence type="ECO:0000256" key="11">
    <source>
        <dbReference type="ARBA" id="ARBA00047899"/>
    </source>
</evidence>
<proteinExistence type="inferred from homology"/>
<dbReference type="PROSITE" id="PS00108">
    <property type="entry name" value="PROTEIN_KINASE_ST"/>
    <property type="match status" value="1"/>
</dbReference>
<dbReference type="SUPFAM" id="SSF56112">
    <property type="entry name" value="Protein kinase-like (PK-like)"/>
    <property type="match status" value="1"/>
</dbReference>
<dbReference type="Gene3D" id="1.10.510.10">
    <property type="entry name" value="Transferase(Phosphotransferase) domain 1"/>
    <property type="match status" value="2"/>
</dbReference>
<comment type="subcellular location">
    <subcellularLocation>
        <location evidence="1">Cytoplasm</location>
    </subcellularLocation>
</comment>
<keyword evidence="10 13" id="KW-0067">ATP-binding</keyword>